<reference evidence="2" key="1">
    <citation type="submission" date="2020-11" db="EMBL/GenBank/DDBJ databases">
        <authorList>
            <consortium name="DOE Joint Genome Institute"/>
            <person name="Ahrendt S."/>
            <person name="Riley R."/>
            <person name="Andreopoulos W."/>
            <person name="Labutti K."/>
            <person name="Pangilinan J."/>
            <person name="Ruiz-Duenas F.J."/>
            <person name="Barrasa J.M."/>
            <person name="Sanchez-Garcia M."/>
            <person name="Camarero S."/>
            <person name="Miyauchi S."/>
            <person name="Serrano A."/>
            <person name="Linde D."/>
            <person name="Babiker R."/>
            <person name="Drula E."/>
            <person name="Ayuso-Fernandez I."/>
            <person name="Pacheco R."/>
            <person name="Padilla G."/>
            <person name="Ferreira P."/>
            <person name="Barriuso J."/>
            <person name="Kellner H."/>
            <person name="Castanera R."/>
            <person name="Alfaro M."/>
            <person name="Ramirez L."/>
            <person name="Pisabarro A.G."/>
            <person name="Kuo A."/>
            <person name="Tritt A."/>
            <person name="Lipzen A."/>
            <person name="He G."/>
            <person name="Yan M."/>
            <person name="Ng V."/>
            <person name="Cullen D."/>
            <person name="Martin F."/>
            <person name="Rosso M.-N."/>
            <person name="Henrissat B."/>
            <person name="Hibbett D."/>
            <person name="Martinez A.T."/>
            <person name="Grigoriev I.V."/>
        </authorList>
    </citation>
    <scope>NUCLEOTIDE SEQUENCE</scope>
    <source>
        <strain evidence="2">MF-IS2</strain>
    </source>
</reference>
<organism evidence="2 3">
    <name type="scientific">Macrolepiota fuliginosa MF-IS2</name>
    <dbReference type="NCBI Taxonomy" id="1400762"/>
    <lineage>
        <taxon>Eukaryota</taxon>
        <taxon>Fungi</taxon>
        <taxon>Dikarya</taxon>
        <taxon>Basidiomycota</taxon>
        <taxon>Agaricomycotina</taxon>
        <taxon>Agaricomycetes</taxon>
        <taxon>Agaricomycetidae</taxon>
        <taxon>Agaricales</taxon>
        <taxon>Agaricineae</taxon>
        <taxon>Agaricaceae</taxon>
        <taxon>Macrolepiota</taxon>
    </lineage>
</organism>
<evidence type="ECO:0000256" key="1">
    <source>
        <dbReference type="SAM" id="MobiDB-lite"/>
    </source>
</evidence>
<dbReference type="Proteomes" id="UP000807342">
    <property type="component" value="Unassembled WGS sequence"/>
</dbReference>
<evidence type="ECO:0000313" key="2">
    <source>
        <dbReference type="EMBL" id="KAF9439808.1"/>
    </source>
</evidence>
<dbReference type="AlphaFoldDB" id="A0A9P6BVR1"/>
<accession>A0A9P6BVR1</accession>
<proteinExistence type="predicted"/>
<feature type="region of interest" description="Disordered" evidence="1">
    <location>
        <begin position="61"/>
        <end position="85"/>
    </location>
</feature>
<name>A0A9P6BVR1_9AGAR</name>
<comment type="caution">
    <text evidence="2">The sequence shown here is derived from an EMBL/GenBank/DDBJ whole genome shotgun (WGS) entry which is preliminary data.</text>
</comment>
<dbReference type="EMBL" id="MU153378">
    <property type="protein sequence ID" value="KAF9439808.1"/>
    <property type="molecule type" value="Genomic_DNA"/>
</dbReference>
<feature type="compositionally biased region" description="Basic residues" evidence="1">
    <location>
        <begin position="64"/>
        <end position="76"/>
    </location>
</feature>
<evidence type="ECO:0000313" key="3">
    <source>
        <dbReference type="Proteomes" id="UP000807342"/>
    </source>
</evidence>
<protein>
    <submittedName>
        <fullName evidence="2">Uncharacterized protein</fullName>
    </submittedName>
</protein>
<feature type="region of interest" description="Disordered" evidence="1">
    <location>
        <begin position="1"/>
        <end position="30"/>
    </location>
</feature>
<gene>
    <name evidence="2" type="ORF">P691DRAFT_768837</name>
</gene>
<keyword evidence="3" id="KW-1185">Reference proteome</keyword>
<sequence>MPHTVQVDNISPEPTGPGIPGPTSDSYDPPIHLDTGITWMEAAKLSSSDLDLYGSNYKLVSKKDKSRGRKKNKGKQPAKQAVPEKPLPAGHVHLRVIPGCNRVQSPIFWMWFNPVTLKLHPEQKNQMGGMLGQHVYWSNHSNTIYAGEMAHNASHTEVSGHDFEVDPK</sequence>